<dbReference type="RefSeq" id="WP_123888419.1">
    <property type="nucleotide sequence ID" value="NZ_RKKU01000003.1"/>
</dbReference>
<dbReference type="Proteomes" id="UP000275199">
    <property type="component" value="Unassembled WGS sequence"/>
</dbReference>
<evidence type="ECO:0000313" key="2">
    <source>
        <dbReference type="Proteomes" id="UP000275199"/>
    </source>
</evidence>
<name>A0ABX9XPC5_9PSED</name>
<evidence type="ECO:0000313" key="1">
    <source>
        <dbReference type="EMBL" id="ROZ87512.1"/>
    </source>
</evidence>
<gene>
    <name evidence="1" type="ORF">EF096_04495</name>
</gene>
<sequence length="90" mass="9604">MSRRQLIEKIDSLDRQLGLRAEVISLVSQHAQHTLGCINPAWLLGSGALAGVLANRLGIGSTYTLGMTGVRLFPLAQNAFNLGRNFGAGE</sequence>
<dbReference type="EMBL" id="RKKU01000003">
    <property type="protein sequence ID" value="ROZ87512.1"/>
    <property type="molecule type" value="Genomic_DNA"/>
</dbReference>
<reference evidence="1 2" key="1">
    <citation type="submission" date="2018-11" db="EMBL/GenBank/DDBJ databases">
        <authorList>
            <person name="Jang G.I."/>
            <person name="Hwang C.Y."/>
        </authorList>
    </citation>
    <scope>NUCLEOTIDE SEQUENCE [LARGE SCALE GENOMIC DNA]</scope>
    <source>
        <strain evidence="1 2">SSM26</strain>
    </source>
</reference>
<keyword evidence="2" id="KW-1185">Reference proteome</keyword>
<proteinExistence type="predicted"/>
<comment type="caution">
    <text evidence="1">The sequence shown here is derived from an EMBL/GenBank/DDBJ whole genome shotgun (WGS) entry which is preliminary data.</text>
</comment>
<accession>A0ABX9XPC5</accession>
<organism evidence="1 2">
    <name type="scientific">Pseudomonas neustonica</name>
    <dbReference type="NCBI Taxonomy" id="2487346"/>
    <lineage>
        <taxon>Bacteria</taxon>
        <taxon>Pseudomonadati</taxon>
        <taxon>Pseudomonadota</taxon>
        <taxon>Gammaproteobacteria</taxon>
        <taxon>Pseudomonadales</taxon>
        <taxon>Pseudomonadaceae</taxon>
        <taxon>Pseudomonas</taxon>
    </lineage>
</organism>
<protein>
    <submittedName>
        <fullName evidence="1">Uncharacterized protein</fullName>
    </submittedName>
</protein>